<name>A0A0F9CSE7_9ZZZZ</name>
<dbReference type="AlphaFoldDB" id="A0A0F9CSE7"/>
<protein>
    <submittedName>
        <fullName evidence="1">Uncharacterized protein</fullName>
    </submittedName>
</protein>
<feature type="non-terminal residue" evidence="1">
    <location>
        <position position="1"/>
    </location>
</feature>
<accession>A0A0F9CSE7</accession>
<sequence length="144" mass="16251">PAIARRLTECVNIGVCAYVGRKRNWYVESEVRKWRSTAVQCASPTRLIDPMALVRPDAGEKPPEYVLLTQRRGATRVYGPFWTAGALHNNAWHLMTEQGYTPDQFLMIIRQYTAEGGWGYTVRALRQAMGGAGTRTFSRAEITD</sequence>
<comment type="caution">
    <text evidence="1">The sequence shown here is derived from an EMBL/GenBank/DDBJ whole genome shotgun (WGS) entry which is preliminary data.</text>
</comment>
<proteinExistence type="predicted"/>
<organism evidence="1">
    <name type="scientific">marine sediment metagenome</name>
    <dbReference type="NCBI Taxonomy" id="412755"/>
    <lineage>
        <taxon>unclassified sequences</taxon>
        <taxon>metagenomes</taxon>
        <taxon>ecological metagenomes</taxon>
    </lineage>
</organism>
<gene>
    <name evidence="1" type="ORF">LCGC14_2366220</name>
</gene>
<dbReference type="EMBL" id="LAZR01034779">
    <property type="protein sequence ID" value="KKL44386.1"/>
    <property type="molecule type" value="Genomic_DNA"/>
</dbReference>
<reference evidence="1" key="1">
    <citation type="journal article" date="2015" name="Nature">
        <title>Complex archaea that bridge the gap between prokaryotes and eukaryotes.</title>
        <authorList>
            <person name="Spang A."/>
            <person name="Saw J.H."/>
            <person name="Jorgensen S.L."/>
            <person name="Zaremba-Niedzwiedzka K."/>
            <person name="Martijn J."/>
            <person name="Lind A.E."/>
            <person name="van Eijk R."/>
            <person name="Schleper C."/>
            <person name="Guy L."/>
            <person name="Ettema T.J."/>
        </authorList>
    </citation>
    <scope>NUCLEOTIDE SEQUENCE</scope>
</reference>
<evidence type="ECO:0000313" key="1">
    <source>
        <dbReference type="EMBL" id="KKL44386.1"/>
    </source>
</evidence>